<keyword evidence="4" id="KW-0520">NAD</keyword>
<keyword evidence="1" id="KW-0963">Cytoplasm</keyword>
<gene>
    <name evidence="6" type="ORF">SAMN05428971_1450</name>
</gene>
<dbReference type="Pfam" id="PF02826">
    <property type="entry name" value="2-Hacid_dh_C"/>
    <property type="match status" value="1"/>
</dbReference>
<dbReference type="Gene3D" id="3.40.50.720">
    <property type="entry name" value="NAD(P)-binding Rossmann-like Domain"/>
    <property type="match status" value="2"/>
</dbReference>
<dbReference type="FunFam" id="3.40.50.720:FF:000110">
    <property type="entry name" value="Glyoxylate/hydroxypyruvate reductase A"/>
    <property type="match status" value="1"/>
</dbReference>
<dbReference type="InterPro" id="IPR036291">
    <property type="entry name" value="NAD(P)-bd_dom_sf"/>
</dbReference>
<dbReference type="CDD" id="cd12164">
    <property type="entry name" value="GDH_like_2"/>
    <property type="match status" value="1"/>
</dbReference>
<evidence type="ECO:0000256" key="1">
    <source>
        <dbReference type="ARBA" id="ARBA00022490"/>
    </source>
</evidence>
<dbReference type="Proteomes" id="UP000198968">
    <property type="component" value="Unassembled WGS sequence"/>
</dbReference>
<dbReference type="EMBL" id="FOVG01000001">
    <property type="protein sequence ID" value="SFN44520.1"/>
    <property type="molecule type" value="Genomic_DNA"/>
</dbReference>
<feature type="domain" description="D-isomer specific 2-hydroxyacid dehydrogenase NAD-binding" evidence="5">
    <location>
        <begin position="107"/>
        <end position="278"/>
    </location>
</feature>
<evidence type="ECO:0000256" key="3">
    <source>
        <dbReference type="ARBA" id="ARBA00023002"/>
    </source>
</evidence>
<dbReference type="GO" id="GO:0051287">
    <property type="term" value="F:NAD binding"/>
    <property type="evidence" value="ECO:0007669"/>
    <property type="project" value="InterPro"/>
</dbReference>
<name>A0A1I4Z3R5_9GAMM</name>
<evidence type="ECO:0000259" key="5">
    <source>
        <dbReference type="Pfam" id="PF02826"/>
    </source>
</evidence>
<dbReference type="SUPFAM" id="SSF51735">
    <property type="entry name" value="NAD(P)-binding Rossmann-fold domains"/>
    <property type="match status" value="1"/>
</dbReference>
<dbReference type="GO" id="GO:0016491">
    <property type="term" value="F:oxidoreductase activity"/>
    <property type="evidence" value="ECO:0007669"/>
    <property type="project" value="UniProtKB-KW"/>
</dbReference>
<evidence type="ECO:0000313" key="6">
    <source>
        <dbReference type="EMBL" id="SFN44520.1"/>
    </source>
</evidence>
<evidence type="ECO:0000313" key="7">
    <source>
        <dbReference type="Proteomes" id="UP000198968"/>
    </source>
</evidence>
<keyword evidence="6" id="KW-0670">Pyruvate</keyword>
<keyword evidence="3" id="KW-0560">Oxidoreductase</keyword>
<dbReference type="RefSeq" id="WP_090962072.1">
    <property type="nucleotide sequence ID" value="NZ_FOVG01000001.1"/>
</dbReference>
<keyword evidence="2" id="KW-0521">NADP</keyword>
<dbReference type="InterPro" id="IPR006140">
    <property type="entry name" value="D-isomer_DH_NAD-bd"/>
</dbReference>
<proteinExistence type="predicted"/>
<dbReference type="AlphaFoldDB" id="A0A1I4Z3R5"/>
<accession>A0A1I4Z3R5</accession>
<organism evidence="6 7">
    <name type="scientific">Candidatus Pantoea varia</name>
    <dbReference type="NCBI Taxonomy" id="1881036"/>
    <lineage>
        <taxon>Bacteria</taxon>
        <taxon>Pseudomonadati</taxon>
        <taxon>Pseudomonadota</taxon>
        <taxon>Gammaproteobacteria</taxon>
        <taxon>Enterobacterales</taxon>
        <taxon>Erwiniaceae</taxon>
        <taxon>Pantoea</taxon>
    </lineage>
</organism>
<evidence type="ECO:0000256" key="2">
    <source>
        <dbReference type="ARBA" id="ARBA00022857"/>
    </source>
</evidence>
<protein>
    <submittedName>
        <fullName evidence="6">Glyoxylate/hydroxypyruvate reductase A</fullName>
    </submittedName>
</protein>
<dbReference type="PANTHER" id="PTHR43333">
    <property type="entry name" value="2-HACID_DH_C DOMAIN-CONTAINING PROTEIN"/>
    <property type="match status" value="1"/>
</dbReference>
<evidence type="ECO:0000256" key="4">
    <source>
        <dbReference type="ARBA" id="ARBA00023027"/>
    </source>
</evidence>
<reference evidence="7" key="1">
    <citation type="submission" date="2016-10" db="EMBL/GenBank/DDBJ databases">
        <authorList>
            <person name="Varghese N."/>
            <person name="Submissions S."/>
        </authorList>
    </citation>
    <scope>NUCLEOTIDE SEQUENCE [LARGE SCALE GENOMIC DNA]</scope>
    <source>
        <strain evidence="7">OV426</strain>
    </source>
</reference>
<dbReference type="NCBIfam" id="NF012013">
    <property type="entry name" value="PRK15469.1"/>
    <property type="match status" value="1"/>
</dbReference>
<sequence length="313" mass="35105">MEIIWYHPSQSAAAWINGLQQRLPQARVRAWQPGDDGPADYALVRSPPTEMLQGRATLRGVFALGAGVDEILKQLQQHPEMLPDSVPLYRLEDTGMARQMQEYAVHSVLSWFRRFDDYRLQQQQQCWQPLPAYTREEFTIGILGAGVLGQSVVESLKPWGFPLRVWSRSPKAIDGVTSFAGRDALPAFLQETRVVINLLPSTHETINLIDHHFLQQLPHGAFFLNIARGAQVVEDDLLAALNSGQLKAAALDVFQVEPLPEAHPLWSHPRVTITPHNAAVTLIDEAIDYIARAIHQDQAGEPPQGRVDRQRGY</sequence>
<dbReference type="PANTHER" id="PTHR43333:SF1">
    <property type="entry name" value="D-ISOMER SPECIFIC 2-HYDROXYACID DEHYDROGENASE NAD-BINDING DOMAIN-CONTAINING PROTEIN"/>
    <property type="match status" value="1"/>
</dbReference>
<keyword evidence="7" id="KW-1185">Reference proteome</keyword>
<dbReference type="OrthoDB" id="9787219at2"/>